<dbReference type="NCBIfam" id="TIGR01934">
    <property type="entry name" value="MenG_MenH_UbiE"/>
    <property type="match status" value="1"/>
</dbReference>
<keyword evidence="3 5" id="KW-0808">Transferase</keyword>
<name>E7G3E3_9HELI</name>
<evidence type="ECO:0000256" key="2">
    <source>
        <dbReference type="ARBA" id="ARBA00022603"/>
    </source>
</evidence>
<feature type="binding site" evidence="5">
    <location>
        <position position="82"/>
    </location>
    <ligand>
        <name>S-adenosyl-L-methionine</name>
        <dbReference type="ChEBI" id="CHEBI:59789"/>
    </ligand>
</feature>
<dbReference type="SUPFAM" id="SSF53335">
    <property type="entry name" value="S-adenosyl-L-methionine-dependent methyltransferases"/>
    <property type="match status" value="1"/>
</dbReference>
<dbReference type="EC" id="2.1.1.163" evidence="5"/>
<protein>
    <recommendedName>
        <fullName evidence="5">Demethylmenaquinone methyltransferase</fullName>
        <ecNumber evidence="5">2.1.1.163</ecNumber>
    </recommendedName>
</protein>
<dbReference type="Gene3D" id="3.40.50.150">
    <property type="entry name" value="Vaccinia Virus protein VP39"/>
    <property type="match status" value="1"/>
</dbReference>
<comment type="catalytic activity">
    <reaction evidence="5">
        <text>a 2-demethylmenaquinol + S-adenosyl-L-methionine = a menaquinol + S-adenosyl-L-homocysteine + H(+)</text>
        <dbReference type="Rhea" id="RHEA:42640"/>
        <dbReference type="Rhea" id="RHEA-COMP:9539"/>
        <dbReference type="Rhea" id="RHEA-COMP:9563"/>
        <dbReference type="ChEBI" id="CHEBI:15378"/>
        <dbReference type="ChEBI" id="CHEBI:18151"/>
        <dbReference type="ChEBI" id="CHEBI:55437"/>
        <dbReference type="ChEBI" id="CHEBI:57856"/>
        <dbReference type="ChEBI" id="CHEBI:59789"/>
        <dbReference type="EC" id="2.1.1.163"/>
    </reaction>
</comment>
<sequence length="267" mass="30399">MYDRDCLCSSGEILLMRNSQKQEKIIGMFDAIAKTYDIANRVVSFRQDQKWRRKSIQEALRHVYAFRGHLNDLYVADVACGTADMLLCILETLKNFKGSIASIHGIDPSSEMLRLAQEKITQANLERPECVTLVCLEAKNLHTLQDNSIDLLSIAYGLRNVVERKKALEEFSRVLKKGGVLLVLEFMRQDRRGILGSLTHFYTSKILPILGTIISRNYKAYTYLPSSIERFVNSDELEDELSAVGLDVVERAHYMYKSVSNILAVKL</sequence>
<keyword evidence="6" id="KW-0830">Ubiquinone</keyword>
<proteinExistence type="inferred from homology"/>
<comment type="pathway">
    <text evidence="5">Quinol/quinone metabolism; menaquinone biosynthesis; menaquinol from 1,4-dihydroxy-2-naphthoate: step 2/2.</text>
</comment>
<dbReference type="HAMAP" id="MF_01813">
    <property type="entry name" value="MenG_UbiE_methyltr"/>
    <property type="match status" value="1"/>
</dbReference>
<accession>E7G3E3</accession>
<feature type="binding site" evidence="5">
    <location>
        <position position="107"/>
    </location>
    <ligand>
        <name>S-adenosyl-L-methionine</name>
        <dbReference type="ChEBI" id="CHEBI:59789"/>
    </ligand>
</feature>
<keyword evidence="4 5" id="KW-0949">S-adenosyl-L-methionine</keyword>
<dbReference type="GO" id="GO:0008425">
    <property type="term" value="F:2-methoxy-6-polyprenyl-1,4-benzoquinol methyltransferase activity"/>
    <property type="evidence" value="ECO:0007669"/>
    <property type="project" value="TreeGrafter"/>
</dbReference>
<keyword evidence="1 5" id="KW-0474">Menaquinone biosynthesis</keyword>
<dbReference type="GO" id="GO:0032259">
    <property type="term" value="P:methylation"/>
    <property type="evidence" value="ECO:0007669"/>
    <property type="project" value="UniProtKB-KW"/>
</dbReference>
<evidence type="ECO:0000256" key="4">
    <source>
        <dbReference type="ARBA" id="ARBA00022691"/>
    </source>
</evidence>
<dbReference type="PROSITE" id="PS51608">
    <property type="entry name" value="SAM_MT_UBIE"/>
    <property type="match status" value="1"/>
</dbReference>
<comment type="caution">
    <text evidence="5">Lacks conserved residue(s) required for the propagation of feature annotation.</text>
</comment>
<dbReference type="PANTHER" id="PTHR43591:SF24">
    <property type="entry name" value="2-METHOXY-6-POLYPRENYL-1,4-BENZOQUINOL METHYLASE, MITOCHONDRIAL"/>
    <property type="match status" value="1"/>
</dbReference>
<dbReference type="GO" id="GO:0043770">
    <property type="term" value="F:demethylmenaquinone methyltransferase activity"/>
    <property type="evidence" value="ECO:0007669"/>
    <property type="project" value="UniProtKB-UniRule"/>
</dbReference>
<comment type="caution">
    <text evidence="6">The sequence shown here is derived from an EMBL/GenBank/DDBJ whole genome shotgun (WGS) entry which is preliminary data.</text>
</comment>
<dbReference type="PANTHER" id="PTHR43591">
    <property type="entry name" value="METHYLTRANSFERASE"/>
    <property type="match status" value="1"/>
</dbReference>
<dbReference type="EMBL" id="ADHO01000072">
    <property type="protein sequence ID" value="EFX42109.1"/>
    <property type="molecule type" value="Genomic_DNA"/>
</dbReference>
<dbReference type="InterPro" id="IPR029063">
    <property type="entry name" value="SAM-dependent_MTases_sf"/>
</dbReference>
<organism evidence="6 7">
    <name type="scientific">Helicobacter suis HS5</name>
    <dbReference type="NCBI Taxonomy" id="710394"/>
    <lineage>
        <taxon>Bacteria</taxon>
        <taxon>Pseudomonadati</taxon>
        <taxon>Campylobacterota</taxon>
        <taxon>Epsilonproteobacteria</taxon>
        <taxon>Campylobacterales</taxon>
        <taxon>Helicobacteraceae</taxon>
        <taxon>Helicobacter</taxon>
    </lineage>
</organism>
<keyword evidence="2 5" id="KW-0489">Methyltransferase</keyword>
<dbReference type="Proteomes" id="UP000054093">
    <property type="component" value="Unassembled WGS sequence"/>
</dbReference>
<dbReference type="AlphaFoldDB" id="E7G3E3"/>
<dbReference type="PROSITE" id="PS01183">
    <property type="entry name" value="UBIE_1"/>
    <property type="match status" value="1"/>
</dbReference>
<evidence type="ECO:0000313" key="7">
    <source>
        <dbReference type="Proteomes" id="UP000054093"/>
    </source>
</evidence>
<gene>
    <name evidence="6" type="primary">ubiE</name>
    <name evidence="5" type="synonym">menG</name>
    <name evidence="6" type="ORF">HSUHS5_0461</name>
</gene>
<dbReference type="NCBIfam" id="NF001244">
    <property type="entry name" value="PRK00216.1-5"/>
    <property type="match status" value="1"/>
</dbReference>
<dbReference type="GO" id="GO:0009234">
    <property type="term" value="P:menaquinone biosynthetic process"/>
    <property type="evidence" value="ECO:0007669"/>
    <property type="project" value="UniProtKB-UniRule"/>
</dbReference>
<evidence type="ECO:0000256" key="5">
    <source>
        <dbReference type="HAMAP-Rule" id="MF_01813"/>
    </source>
</evidence>
<dbReference type="UniPathway" id="UPA00079">
    <property type="reaction ID" value="UER00169"/>
</dbReference>
<evidence type="ECO:0000256" key="3">
    <source>
        <dbReference type="ARBA" id="ARBA00022679"/>
    </source>
</evidence>
<evidence type="ECO:0000313" key="6">
    <source>
        <dbReference type="EMBL" id="EFX42109.1"/>
    </source>
</evidence>
<comment type="function">
    <text evidence="5">Methyltransferase required for the conversion of demethylmenaquinol (DMKH2) to menaquinol (MKH2).</text>
</comment>
<dbReference type="CDD" id="cd02440">
    <property type="entry name" value="AdoMet_MTases"/>
    <property type="match status" value="1"/>
</dbReference>
<dbReference type="Pfam" id="PF01209">
    <property type="entry name" value="Ubie_methyltran"/>
    <property type="match status" value="1"/>
</dbReference>
<dbReference type="InterPro" id="IPR023576">
    <property type="entry name" value="UbiE/COQ5_MeTrFase_CS"/>
</dbReference>
<evidence type="ECO:0000256" key="1">
    <source>
        <dbReference type="ARBA" id="ARBA00022428"/>
    </source>
</evidence>
<dbReference type="UniPathway" id="UPA00232"/>
<dbReference type="InterPro" id="IPR004033">
    <property type="entry name" value="UbiE/COQ5_MeTrFase"/>
</dbReference>
<reference evidence="6 7" key="1">
    <citation type="journal article" date="2011" name="Vet. Res.">
        <title>Genome sequence of Helicobacter suis supports its role in gastric pathology.</title>
        <authorList>
            <person name="Vermoote M."/>
            <person name="Vandekerckhove T.T."/>
            <person name="Flahou B."/>
            <person name="Pasmans F."/>
            <person name="Smet A."/>
            <person name="De Groote D."/>
            <person name="Van Criekinge W."/>
            <person name="Ducatelle R."/>
            <person name="Haesebrouck F."/>
        </authorList>
    </citation>
    <scope>NUCLEOTIDE SEQUENCE [LARGE SCALE GENOMIC DNA]</scope>
    <source>
        <strain evidence="6 7">HS5</strain>
    </source>
</reference>
<comment type="similarity">
    <text evidence="5">Belongs to the class I-like SAM-binding methyltransferase superfamily. MenG/UbiE family.</text>
</comment>